<gene>
    <name evidence="1" type="ORF">WMY93_005187</name>
</gene>
<reference evidence="2" key="1">
    <citation type="submission" date="2024-04" db="EMBL/GenBank/DDBJ databases">
        <title>Salinicola lusitanus LLJ914,a marine bacterium isolated from the Okinawa Trough.</title>
        <authorList>
            <person name="Li J."/>
        </authorList>
    </citation>
    <scope>NUCLEOTIDE SEQUENCE [LARGE SCALE GENOMIC DNA]</scope>
</reference>
<protein>
    <submittedName>
        <fullName evidence="1">Uncharacterized protein</fullName>
    </submittedName>
</protein>
<evidence type="ECO:0000313" key="2">
    <source>
        <dbReference type="Proteomes" id="UP001460270"/>
    </source>
</evidence>
<comment type="caution">
    <text evidence="1">The sequence shown here is derived from an EMBL/GenBank/DDBJ whole genome shotgun (WGS) entry which is preliminary data.</text>
</comment>
<keyword evidence="2" id="KW-1185">Reference proteome</keyword>
<evidence type="ECO:0000313" key="1">
    <source>
        <dbReference type="EMBL" id="KAK7934291.1"/>
    </source>
</evidence>
<dbReference type="EMBL" id="JBBPFD010000003">
    <property type="protein sequence ID" value="KAK7934291.1"/>
    <property type="molecule type" value="Genomic_DNA"/>
</dbReference>
<name>A0AAW0PU82_9GOBI</name>
<dbReference type="AlphaFoldDB" id="A0AAW0PU82"/>
<accession>A0AAW0PU82</accession>
<sequence length="148" mass="16510">MNVMCERGDETMASEAKFAGDPDSMQQNDFALDANQLEEVSSLSVAVMKVPYSSKKQCCVRDKSHLPALKTGWKQSHHAGAMKKLLLQAGESTDWYDLMSSRETFFELCHSSSPLQLNQLARSKEKMAVTTAEDEIAQVDLKEAVYID</sequence>
<dbReference type="Proteomes" id="UP001460270">
    <property type="component" value="Unassembled WGS sequence"/>
</dbReference>
<organism evidence="1 2">
    <name type="scientific">Mugilogobius chulae</name>
    <name type="common">yellowstripe goby</name>
    <dbReference type="NCBI Taxonomy" id="88201"/>
    <lineage>
        <taxon>Eukaryota</taxon>
        <taxon>Metazoa</taxon>
        <taxon>Chordata</taxon>
        <taxon>Craniata</taxon>
        <taxon>Vertebrata</taxon>
        <taxon>Euteleostomi</taxon>
        <taxon>Actinopterygii</taxon>
        <taxon>Neopterygii</taxon>
        <taxon>Teleostei</taxon>
        <taxon>Neoteleostei</taxon>
        <taxon>Acanthomorphata</taxon>
        <taxon>Gobiaria</taxon>
        <taxon>Gobiiformes</taxon>
        <taxon>Gobioidei</taxon>
        <taxon>Gobiidae</taxon>
        <taxon>Gobionellinae</taxon>
        <taxon>Mugilogobius</taxon>
    </lineage>
</organism>
<proteinExistence type="predicted"/>